<comment type="caution">
    <text evidence="4">The sequence shown here is derived from an EMBL/GenBank/DDBJ whole genome shotgun (WGS) entry which is preliminary data.</text>
</comment>
<reference evidence="4 5" key="1">
    <citation type="journal article" date="2018" name="Genome Res.">
        <title>The genomic architecture and molecular evolution of ant odorant receptors.</title>
        <authorList>
            <person name="McKenzie S.K."/>
            <person name="Kronauer D.J.C."/>
        </authorList>
    </citation>
    <scope>NUCLEOTIDE SEQUENCE [LARGE SCALE GENOMIC DNA]</scope>
    <source>
        <strain evidence="4">Clonal line C1</strain>
    </source>
</reference>
<dbReference type="AlphaFoldDB" id="A0A3L8DR36"/>
<gene>
    <name evidence="4" type="ORF">DMN91_004931</name>
</gene>
<keyword evidence="2" id="KW-0677">Repeat</keyword>
<dbReference type="SMART" id="SM00320">
    <property type="entry name" value="WD40"/>
    <property type="match status" value="1"/>
</dbReference>
<dbReference type="InterPro" id="IPR001680">
    <property type="entry name" value="WD40_rpt"/>
</dbReference>
<dbReference type="PANTHER" id="PTHR47822:SF2">
    <property type="entry name" value="F-BOX AND WD-40 DOMAIN PROTEIN 7"/>
    <property type="match status" value="1"/>
</dbReference>
<dbReference type="Gene3D" id="2.130.10.10">
    <property type="entry name" value="YVTN repeat-like/Quinoprotein amine dehydrogenase"/>
    <property type="match status" value="1"/>
</dbReference>
<dbReference type="PROSITE" id="PS50082">
    <property type="entry name" value="WD_REPEATS_2"/>
    <property type="match status" value="1"/>
</dbReference>
<name>A0A3L8DR36_OOCBI</name>
<protein>
    <submittedName>
        <fullName evidence="4">Uncharacterized protein</fullName>
    </submittedName>
</protein>
<accession>A0A3L8DR36</accession>
<organism evidence="4 5">
    <name type="scientific">Ooceraea biroi</name>
    <name type="common">Clonal raider ant</name>
    <name type="synonym">Cerapachys biroi</name>
    <dbReference type="NCBI Taxonomy" id="2015173"/>
    <lineage>
        <taxon>Eukaryota</taxon>
        <taxon>Metazoa</taxon>
        <taxon>Ecdysozoa</taxon>
        <taxon>Arthropoda</taxon>
        <taxon>Hexapoda</taxon>
        <taxon>Insecta</taxon>
        <taxon>Pterygota</taxon>
        <taxon>Neoptera</taxon>
        <taxon>Endopterygota</taxon>
        <taxon>Hymenoptera</taxon>
        <taxon>Apocrita</taxon>
        <taxon>Aculeata</taxon>
        <taxon>Formicoidea</taxon>
        <taxon>Formicidae</taxon>
        <taxon>Dorylinae</taxon>
        <taxon>Ooceraea</taxon>
    </lineage>
</organism>
<proteinExistence type="predicted"/>
<dbReference type="EMBL" id="QOIP01000005">
    <property type="protein sequence ID" value="RLU22653.1"/>
    <property type="molecule type" value="Genomic_DNA"/>
</dbReference>
<evidence type="ECO:0000256" key="3">
    <source>
        <dbReference type="PROSITE-ProRule" id="PRU00221"/>
    </source>
</evidence>
<dbReference type="InterPro" id="IPR019775">
    <property type="entry name" value="WD40_repeat_CS"/>
</dbReference>
<dbReference type="InterPro" id="IPR036322">
    <property type="entry name" value="WD40_repeat_dom_sf"/>
</dbReference>
<evidence type="ECO:0000313" key="4">
    <source>
        <dbReference type="EMBL" id="RLU22653.1"/>
    </source>
</evidence>
<dbReference type="InterPro" id="IPR015943">
    <property type="entry name" value="WD40/YVTN_repeat-like_dom_sf"/>
</dbReference>
<sequence length="259" mass="28564">MDEDKSEQLLSVTADSSAQLNDIITSDFDVVTTPSMISVIKEYSPSAGSIERGVSAAASGTRSDIEHRYQLSGDIIIINQIDMPGVMDGHKSRVFSACFNPKSAHELISGGWDDTVQFWDTRQAHSFRFISGVHMCGDGLDISRNGKEILTCAWQNKDPLQLWDYDSGRLIANLEPDSYSSLLYTGKYVTNMFVACGGCDIDLFRIVDLRSHATVAMIKYLRSGVYCLDIGPFQSKYVKLPKLAFCAGTTIFEVDAQPS</sequence>
<dbReference type="PROSITE" id="PS00678">
    <property type="entry name" value="WD_REPEATS_1"/>
    <property type="match status" value="1"/>
</dbReference>
<dbReference type="PANTHER" id="PTHR47822">
    <property type="entry name" value="CARBOHYDRATE BINDING DOMAIN CONTAINING PROTEIN"/>
    <property type="match status" value="1"/>
</dbReference>
<feature type="repeat" description="WD" evidence="3">
    <location>
        <begin position="87"/>
        <end position="129"/>
    </location>
</feature>
<dbReference type="OrthoDB" id="10251741at2759"/>
<evidence type="ECO:0000256" key="1">
    <source>
        <dbReference type="ARBA" id="ARBA00022574"/>
    </source>
</evidence>
<evidence type="ECO:0000256" key="2">
    <source>
        <dbReference type="ARBA" id="ARBA00022737"/>
    </source>
</evidence>
<keyword evidence="1 3" id="KW-0853">WD repeat</keyword>
<evidence type="ECO:0000313" key="5">
    <source>
        <dbReference type="Proteomes" id="UP000279307"/>
    </source>
</evidence>
<dbReference type="SUPFAM" id="SSF50978">
    <property type="entry name" value="WD40 repeat-like"/>
    <property type="match status" value="1"/>
</dbReference>
<dbReference type="PROSITE" id="PS50294">
    <property type="entry name" value="WD_REPEATS_REGION"/>
    <property type="match status" value="1"/>
</dbReference>
<dbReference type="Pfam" id="PF00400">
    <property type="entry name" value="WD40"/>
    <property type="match status" value="1"/>
</dbReference>
<dbReference type="Proteomes" id="UP000279307">
    <property type="component" value="Chromosome 5"/>
</dbReference>